<dbReference type="OMA" id="NAYINDD"/>
<name>A0A834Y8I1_TETSI</name>
<dbReference type="SUPFAM" id="SSF46689">
    <property type="entry name" value="Homeodomain-like"/>
    <property type="match status" value="1"/>
</dbReference>
<dbReference type="EMBL" id="JABCRI010000423">
    <property type="protein sequence ID" value="KAF8369888.1"/>
    <property type="molecule type" value="Genomic_DNA"/>
</dbReference>
<protein>
    <recommendedName>
        <fullName evidence="4">Myb-like domain-containing protein</fullName>
    </recommendedName>
</protein>
<organism evidence="5 7">
    <name type="scientific">Tetracentron sinense</name>
    <name type="common">Spur-leaf</name>
    <dbReference type="NCBI Taxonomy" id="13715"/>
    <lineage>
        <taxon>Eukaryota</taxon>
        <taxon>Viridiplantae</taxon>
        <taxon>Streptophyta</taxon>
        <taxon>Embryophyta</taxon>
        <taxon>Tracheophyta</taxon>
        <taxon>Spermatophyta</taxon>
        <taxon>Magnoliopsida</taxon>
        <taxon>Trochodendrales</taxon>
        <taxon>Trochodendraceae</taxon>
        <taxon>Tetracentron</taxon>
    </lineage>
</organism>
<dbReference type="GO" id="GO:0005634">
    <property type="term" value="C:nucleus"/>
    <property type="evidence" value="ECO:0007669"/>
    <property type="project" value="UniProtKB-SubCell"/>
</dbReference>
<comment type="subcellular location">
    <subcellularLocation>
        <location evidence="1">Nucleus</location>
    </subcellularLocation>
</comment>
<dbReference type="InterPro" id="IPR015495">
    <property type="entry name" value="Myb_TF_plants"/>
</dbReference>
<keyword evidence="2" id="KW-0238">DNA-binding</keyword>
<evidence type="ECO:0000256" key="3">
    <source>
        <dbReference type="ARBA" id="ARBA00023242"/>
    </source>
</evidence>
<dbReference type="PANTHER" id="PTHR10641:SF1377">
    <property type="entry name" value="MYB-RELATED PROTEIN MYB4-LIKE"/>
    <property type="match status" value="1"/>
</dbReference>
<evidence type="ECO:0000313" key="7">
    <source>
        <dbReference type="Proteomes" id="UP000655225"/>
    </source>
</evidence>
<dbReference type="InterPro" id="IPR009057">
    <property type="entry name" value="Homeodomain-like_sf"/>
</dbReference>
<dbReference type="InterPro" id="IPR001005">
    <property type="entry name" value="SANT/Myb"/>
</dbReference>
<evidence type="ECO:0000256" key="2">
    <source>
        <dbReference type="ARBA" id="ARBA00023125"/>
    </source>
</evidence>
<gene>
    <name evidence="6" type="ORF">HHK36_005456</name>
    <name evidence="5" type="ORF">HHK36_032082</name>
</gene>
<dbReference type="PROSITE" id="PS50090">
    <property type="entry name" value="MYB_LIKE"/>
    <property type="match status" value="1"/>
</dbReference>
<feature type="domain" description="Myb-like" evidence="4">
    <location>
        <begin position="9"/>
        <end position="42"/>
    </location>
</feature>
<evidence type="ECO:0000313" key="6">
    <source>
        <dbReference type="EMBL" id="KAF8409381.1"/>
    </source>
</evidence>
<dbReference type="Proteomes" id="UP000655225">
    <property type="component" value="Unassembled WGS sequence"/>
</dbReference>
<sequence>MVRIPSCEKNGLKKGAWAPEEDNKLTAYIKRYGIWNWRELPRFADPMVSEAKLHADEISECDADRKIESEPSTPTHQIVETSPLSKFSSLKTDSAAVIGSNYIIKEKITSSETFVESEGNFWTEPYSAGNYYIQEDFPTTWADTGLEFPLSQVSLGDVSCPYGKSDVASSSSRFAVGEE</sequence>
<proteinExistence type="predicted"/>
<dbReference type="EMBL" id="JABCRI010000003">
    <property type="protein sequence ID" value="KAF8409381.1"/>
    <property type="molecule type" value="Genomic_DNA"/>
</dbReference>
<dbReference type="AlphaFoldDB" id="A0A834Y8I1"/>
<evidence type="ECO:0000259" key="4">
    <source>
        <dbReference type="PROSITE" id="PS50090"/>
    </source>
</evidence>
<dbReference type="Gene3D" id="1.10.10.60">
    <property type="entry name" value="Homeodomain-like"/>
    <property type="match status" value="1"/>
</dbReference>
<keyword evidence="7" id="KW-1185">Reference proteome</keyword>
<dbReference type="GO" id="GO:0003677">
    <property type="term" value="F:DNA binding"/>
    <property type="evidence" value="ECO:0007669"/>
    <property type="project" value="UniProtKB-KW"/>
</dbReference>
<evidence type="ECO:0000313" key="5">
    <source>
        <dbReference type="EMBL" id="KAF8369888.1"/>
    </source>
</evidence>
<evidence type="ECO:0000256" key="1">
    <source>
        <dbReference type="ARBA" id="ARBA00004123"/>
    </source>
</evidence>
<reference evidence="5 7" key="1">
    <citation type="submission" date="2020-04" db="EMBL/GenBank/DDBJ databases">
        <title>Plant Genome Project.</title>
        <authorList>
            <person name="Zhang R.-G."/>
        </authorList>
    </citation>
    <scope>NUCLEOTIDE SEQUENCE [LARGE SCALE GENOMIC DNA]</scope>
    <source>
        <strain evidence="5">YNK0</strain>
        <tissue evidence="5">Leaf</tissue>
    </source>
</reference>
<keyword evidence="3" id="KW-0539">Nucleus</keyword>
<accession>A0A834Y8I1</accession>
<comment type="caution">
    <text evidence="5">The sequence shown here is derived from an EMBL/GenBank/DDBJ whole genome shotgun (WGS) entry which is preliminary data.</text>
</comment>
<dbReference type="PANTHER" id="PTHR10641">
    <property type="entry name" value="MYB FAMILY TRANSCRIPTION FACTOR"/>
    <property type="match status" value="1"/>
</dbReference>
<dbReference type="OrthoDB" id="2143914at2759"/>